<reference evidence="7" key="1">
    <citation type="journal article" date="2012" name="G3 (Bethesda)">
        <title>Pichia sorbitophila, an interspecies yeast hybrid reveals early steps of genome resolution following polyploidization.</title>
        <authorList>
            <person name="Leh Louis V."/>
            <person name="Despons L."/>
            <person name="Friedrich A."/>
            <person name="Martin T."/>
            <person name="Durrens P."/>
            <person name="Casaregola S."/>
            <person name="Neuveglise C."/>
            <person name="Fairhead C."/>
            <person name="Marck C."/>
            <person name="Cruz J.A."/>
            <person name="Straub M.L."/>
            <person name="Kugler V."/>
            <person name="Sacerdot C."/>
            <person name="Uzunov Z."/>
            <person name="Thierry A."/>
            <person name="Weiss S."/>
            <person name="Bleykasten C."/>
            <person name="De Montigny J."/>
            <person name="Jacques N."/>
            <person name="Jung P."/>
            <person name="Lemaire M."/>
            <person name="Mallet S."/>
            <person name="Morel G."/>
            <person name="Richard G.F."/>
            <person name="Sarkar A."/>
            <person name="Savel G."/>
            <person name="Schacherer J."/>
            <person name="Seret M.L."/>
            <person name="Talla E."/>
            <person name="Samson G."/>
            <person name="Jubin C."/>
            <person name="Poulain J."/>
            <person name="Vacherie B."/>
            <person name="Barbe V."/>
            <person name="Pelletier E."/>
            <person name="Sherman D.J."/>
            <person name="Westhof E."/>
            <person name="Weissenbach J."/>
            <person name="Baret P.V."/>
            <person name="Wincker P."/>
            <person name="Gaillardin C."/>
            <person name="Dujon B."/>
            <person name="Souciet J.L."/>
        </authorList>
    </citation>
    <scope>NUCLEOTIDE SEQUENCE [LARGE SCALE GENOMIC DNA]</scope>
    <source>
        <strain evidence="7">CBS 270.75 / DBVPG 7215 / KCTC 17166 / NRRL Y-17582</strain>
    </source>
</reference>
<dbReference type="AlphaFoldDB" id="G8JTI0"/>
<dbReference type="RefSeq" id="XP_003646150.1">
    <property type="nucleotide sequence ID" value="XM_003646102.1"/>
</dbReference>
<accession>G8JTI0</accession>
<dbReference type="HOGENOM" id="CLU_105987_1_0_1"/>
<keyword evidence="2" id="KW-0336">GPI-anchor</keyword>
<evidence type="ECO:0000313" key="6">
    <source>
        <dbReference type="EMBL" id="AET39333.1"/>
    </source>
</evidence>
<evidence type="ECO:0000313" key="7">
    <source>
        <dbReference type="Proteomes" id="UP000006790"/>
    </source>
</evidence>
<organism evidence="6 7">
    <name type="scientific">Eremothecium cymbalariae (strain CBS 270.75 / DBVPG 7215 / KCTC 17166 / NRRL Y-17582)</name>
    <name type="common">Yeast</name>
    <dbReference type="NCBI Taxonomy" id="931890"/>
    <lineage>
        <taxon>Eukaryota</taxon>
        <taxon>Fungi</taxon>
        <taxon>Dikarya</taxon>
        <taxon>Ascomycota</taxon>
        <taxon>Saccharomycotina</taxon>
        <taxon>Saccharomycetes</taxon>
        <taxon>Saccharomycetales</taxon>
        <taxon>Saccharomycetaceae</taxon>
        <taxon>Eremothecium</taxon>
    </lineage>
</organism>
<dbReference type="GO" id="GO:0005934">
    <property type="term" value="C:cellular bud tip"/>
    <property type="evidence" value="ECO:0007669"/>
    <property type="project" value="EnsemblFungi"/>
</dbReference>
<keyword evidence="3" id="KW-0732">Signal</keyword>
<dbReference type="KEGG" id="erc:Ecym_4269"/>
<dbReference type="FunCoup" id="G8JTI0">
    <property type="interactions" value="63"/>
</dbReference>
<dbReference type="Proteomes" id="UP000006790">
    <property type="component" value="Chromosome 4"/>
</dbReference>
<evidence type="ECO:0000256" key="2">
    <source>
        <dbReference type="ARBA" id="ARBA00022622"/>
    </source>
</evidence>
<dbReference type="InParanoid" id="G8JTI0"/>
<keyword evidence="7" id="KW-1185">Reference proteome</keyword>
<evidence type="ECO:0000256" key="1">
    <source>
        <dbReference type="ARBA" id="ARBA00004589"/>
    </source>
</evidence>
<comment type="subcellular location">
    <subcellularLocation>
        <location evidence="1">Membrane</location>
        <topology evidence="1">Lipid-anchor</topology>
        <topology evidence="1">GPI-anchor</topology>
    </subcellularLocation>
</comment>
<dbReference type="GO" id="GO:0000752">
    <property type="term" value="P:agglutination involved in conjugation with cellular fusion"/>
    <property type="evidence" value="ECO:0007669"/>
    <property type="project" value="EnsemblFungi"/>
</dbReference>
<dbReference type="GO" id="GO:0043332">
    <property type="term" value="C:mating projection tip"/>
    <property type="evidence" value="ECO:0007669"/>
    <property type="project" value="EnsemblFungi"/>
</dbReference>
<keyword evidence="4" id="KW-0325">Glycoprotein</keyword>
<sequence length="135" mass="13004">MQFSTVAAVAASAAVASAHANHANTTTTTAHYNATTLVTITSCGTKSCVESVSVALVSTATVSVGETITEYTTWCPLPTSAPEAPASSAPSSVAVPSNSTVPASATASVSSYTGGAVKALPAAGALFAGAAALLL</sequence>
<proteinExistence type="predicted"/>
<evidence type="ECO:0000256" key="3">
    <source>
        <dbReference type="ARBA" id="ARBA00022729"/>
    </source>
</evidence>
<dbReference type="InterPro" id="IPR025928">
    <property type="entry name" value="Flocculin_t3_rpt"/>
</dbReference>
<dbReference type="EMBL" id="CP002500">
    <property type="protein sequence ID" value="AET39333.1"/>
    <property type="molecule type" value="Genomic_DNA"/>
</dbReference>
<dbReference type="Pfam" id="PF13928">
    <property type="entry name" value="Flocculin_t3"/>
    <property type="match status" value="1"/>
</dbReference>
<dbReference type="OMA" id="SCEDHAC"/>
<dbReference type="GO" id="GO:0009277">
    <property type="term" value="C:fungal-type cell wall"/>
    <property type="evidence" value="ECO:0007669"/>
    <property type="project" value="EnsemblFungi"/>
</dbReference>
<gene>
    <name evidence="6" type="ordered locus">Ecym_4269</name>
</gene>
<evidence type="ECO:0000256" key="4">
    <source>
        <dbReference type="ARBA" id="ARBA00023180"/>
    </source>
</evidence>
<dbReference type="GO" id="GO:0098552">
    <property type="term" value="C:side of membrane"/>
    <property type="evidence" value="ECO:0007669"/>
    <property type="project" value="UniProtKB-KW"/>
</dbReference>
<dbReference type="GO" id="GO:0031505">
    <property type="term" value="P:fungal-type cell wall organization"/>
    <property type="evidence" value="ECO:0007669"/>
    <property type="project" value="EnsemblFungi"/>
</dbReference>
<dbReference type="eggNOG" id="ENOG502S42T">
    <property type="taxonomic scope" value="Eukaryota"/>
</dbReference>
<dbReference type="GO" id="GO:0005199">
    <property type="term" value="F:structural constituent of cell wall"/>
    <property type="evidence" value="ECO:0007669"/>
    <property type="project" value="EnsemblFungi"/>
</dbReference>
<name>G8JTI0_ERECY</name>
<keyword evidence="2" id="KW-0472">Membrane</keyword>
<protein>
    <submittedName>
        <fullName evidence="6">Uncharacterized protein</fullName>
    </submittedName>
</protein>
<dbReference type="STRING" id="931890.G8JTI0"/>
<evidence type="ECO:0000256" key="5">
    <source>
        <dbReference type="ARBA" id="ARBA00023288"/>
    </source>
</evidence>
<dbReference type="GeneID" id="11471291"/>
<keyword evidence="5" id="KW-0449">Lipoprotein</keyword>